<accession>A0A380LJG2</accession>
<dbReference type="InterPro" id="IPR014580">
    <property type="entry name" value="UCP033199"/>
</dbReference>
<sequence>MEKEKVFQMSFRKIYDCLVVKAERKNRTQSEVNQILQWVTGYDERTLQEHLSSQTTYRQFLEQAPHMNPNRNKVKGVICKVRIEEIDDPMMKDIRIIDKMVDELAKGKSLEVILRK</sequence>
<protein>
    <submittedName>
        <fullName evidence="1">Lin0147</fullName>
    </submittedName>
</protein>
<dbReference type="AlphaFoldDB" id="A0A380LJG2"/>
<dbReference type="InterPro" id="IPR023204">
    <property type="entry name" value="SP1917_dom_sf"/>
</dbReference>
<dbReference type="Proteomes" id="UP000255523">
    <property type="component" value="Unassembled WGS sequence"/>
</dbReference>
<organism evidence="1 2">
    <name type="scientific">Faecalicoccus pleomorphus</name>
    <dbReference type="NCBI Taxonomy" id="1323"/>
    <lineage>
        <taxon>Bacteria</taxon>
        <taxon>Bacillati</taxon>
        <taxon>Bacillota</taxon>
        <taxon>Erysipelotrichia</taxon>
        <taxon>Erysipelotrichales</taxon>
        <taxon>Erysipelotrichaceae</taxon>
        <taxon>Faecalicoccus</taxon>
    </lineage>
</organism>
<dbReference type="OrthoDB" id="3192540at2"/>
<dbReference type="EMBL" id="UHFX01000003">
    <property type="protein sequence ID" value="SUO04034.1"/>
    <property type="molecule type" value="Genomic_DNA"/>
</dbReference>
<evidence type="ECO:0000313" key="2">
    <source>
        <dbReference type="Proteomes" id="UP000255523"/>
    </source>
</evidence>
<proteinExistence type="predicted"/>
<gene>
    <name evidence="1" type="ORF">NCTC11087_00918</name>
</gene>
<reference evidence="1 2" key="1">
    <citation type="submission" date="2018-06" db="EMBL/GenBank/DDBJ databases">
        <authorList>
            <consortium name="Pathogen Informatics"/>
            <person name="Doyle S."/>
        </authorList>
    </citation>
    <scope>NUCLEOTIDE SEQUENCE [LARGE SCALE GENOMIC DNA]</scope>
    <source>
        <strain evidence="1 2">NCTC11087</strain>
    </source>
</reference>
<dbReference type="PIRSF" id="PIRSF033199">
    <property type="entry name" value="UCP033199"/>
    <property type="match status" value="1"/>
</dbReference>
<dbReference type="Pfam" id="PF09966">
    <property type="entry name" value="DUF2200"/>
    <property type="match status" value="1"/>
</dbReference>
<evidence type="ECO:0000313" key="1">
    <source>
        <dbReference type="EMBL" id="SUO04034.1"/>
    </source>
</evidence>
<name>A0A380LJG2_9FIRM</name>
<dbReference type="GeneID" id="77461892"/>
<dbReference type="RefSeq" id="WP_022789259.1">
    <property type="nucleotide sequence ID" value="NZ_CALVFN010000009.1"/>
</dbReference>
<dbReference type="Gene3D" id="1.10.8.290">
    <property type="entry name" value="uncharacterized protein sp1917 domain"/>
    <property type="match status" value="1"/>
</dbReference>
<keyword evidence="2" id="KW-1185">Reference proteome</keyword>